<dbReference type="AlphaFoldDB" id="A0A1Q9E5Z5"/>
<dbReference type="Proteomes" id="UP000186817">
    <property type="component" value="Unassembled WGS sequence"/>
</dbReference>
<reference evidence="1 2" key="1">
    <citation type="submission" date="2016-02" db="EMBL/GenBank/DDBJ databases">
        <title>Genome analysis of coral dinoflagellate symbionts highlights evolutionary adaptations to a symbiotic lifestyle.</title>
        <authorList>
            <person name="Aranda M."/>
            <person name="Li Y."/>
            <person name="Liew Y.J."/>
            <person name="Baumgarten S."/>
            <person name="Simakov O."/>
            <person name="Wilson M."/>
            <person name="Piel J."/>
            <person name="Ashoor H."/>
            <person name="Bougouffa S."/>
            <person name="Bajic V.B."/>
            <person name="Ryu T."/>
            <person name="Ravasi T."/>
            <person name="Bayer T."/>
            <person name="Micklem G."/>
            <person name="Kim H."/>
            <person name="Bhak J."/>
            <person name="Lajeunesse T.C."/>
            <person name="Voolstra C.R."/>
        </authorList>
    </citation>
    <scope>NUCLEOTIDE SEQUENCE [LARGE SCALE GENOMIC DNA]</scope>
    <source>
        <strain evidence="1 2">CCMP2467</strain>
    </source>
</reference>
<proteinExistence type="predicted"/>
<dbReference type="InterPro" id="IPR001623">
    <property type="entry name" value="DnaJ_domain"/>
</dbReference>
<protein>
    <recommendedName>
        <fullName evidence="3">J domain-containing protein</fullName>
    </recommendedName>
</protein>
<evidence type="ECO:0008006" key="3">
    <source>
        <dbReference type="Google" id="ProtNLM"/>
    </source>
</evidence>
<name>A0A1Q9E5Z5_SYMMI</name>
<dbReference type="CDD" id="cd06257">
    <property type="entry name" value="DnaJ"/>
    <property type="match status" value="1"/>
</dbReference>
<gene>
    <name evidence="1" type="ORF">AK812_SmicGene14288</name>
</gene>
<organism evidence="1 2">
    <name type="scientific">Symbiodinium microadriaticum</name>
    <name type="common">Dinoflagellate</name>
    <name type="synonym">Zooxanthella microadriatica</name>
    <dbReference type="NCBI Taxonomy" id="2951"/>
    <lineage>
        <taxon>Eukaryota</taxon>
        <taxon>Sar</taxon>
        <taxon>Alveolata</taxon>
        <taxon>Dinophyceae</taxon>
        <taxon>Suessiales</taxon>
        <taxon>Symbiodiniaceae</taxon>
        <taxon>Symbiodinium</taxon>
    </lineage>
</organism>
<keyword evidence="2" id="KW-1185">Reference proteome</keyword>
<dbReference type="OrthoDB" id="441101at2759"/>
<dbReference type="Gene3D" id="1.10.287.110">
    <property type="entry name" value="DnaJ domain"/>
    <property type="match status" value="1"/>
</dbReference>
<sequence>MPVSALQRAKRVLVSVLLSLAAAYGLDLKLAREATDDEASKAFRRVTRCVHPDKGGAAADAQRLNAARDAWVAASKNSKGRGRPAQPTQAPAAAAAALAPACAGFRVRSVAVLLTYHAELAPGTQRRNVAADPALRGKASGILECAALVCTRPNASPHDYLGEGWCRNKLQQSINRGMFYVWAEKLGTARLAGGEPCVAGNYEPCWTKAAMTYQVLGKWPETLWKQRNLSTERYEDYLYLTRDGVLARKRNLDAVREHEDSAAEQAIIEANTARLRSNPELYQPFPVVPEAQAWLDTFKEDRLRYPLLVVWGASQTGKTEWVKSLFKKPLELKVGSLQVFPEAMRSFDRRVHDGIILDDVRDLAFLSEQQDKFRASMMPEWSLQQPPVGRAPTAGTSLLFPSQSLPTIAHAT</sequence>
<accession>A0A1Q9E5Z5</accession>
<comment type="caution">
    <text evidence="1">The sequence shown here is derived from an EMBL/GenBank/DDBJ whole genome shotgun (WGS) entry which is preliminary data.</text>
</comment>
<evidence type="ECO:0000313" key="1">
    <source>
        <dbReference type="EMBL" id="OLQ02828.1"/>
    </source>
</evidence>
<dbReference type="EMBL" id="LSRX01000253">
    <property type="protein sequence ID" value="OLQ02828.1"/>
    <property type="molecule type" value="Genomic_DNA"/>
</dbReference>
<dbReference type="InterPro" id="IPR036869">
    <property type="entry name" value="J_dom_sf"/>
</dbReference>
<evidence type="ECO:0000313" key="2">
    <source>
        <dbReference type="Proteomes" id="UP000186817"/>
    </source>
</evidence>
<dbReference type="SUPFAM" id="SSF46565">
    <property type="entry name" value="Chaperone J-domain"/>
    <property type="match status" value="1"/>
</dbReference>